<feature type="compositionally biased region" description="Basic residues" evidence="1">
    <location>
        <begin position="1"/>
        <end position="15"/>
    </location>
</feature>
<feature type="compositionally biased region" description="Basic and acidic residues" evidence="1">
    <location>
        <begin position="43"/>
        <end position="53"/>
    </location>
</feature>
<accession>A0A2A4X6W1</accession>
<comment type="caution">
    <text evidence="2">The sequence shown here is derived from an EMBL/GenBank/DDBJ whole genome shotgun (WGS) entry which is preliminary data.</text>
</comment>
<dbReference type="EMBL" id="NVUK01000009">
    <property type="protein sequence ID" value="PCI78041.1"/>
    <property type="molecule type" value="Genomic_DNA"/>
</dbReference>
<sequence>MKNSYHRNRHLRKKSIKEAEKEGYATDEKAGWDEKEKERYFTNDKKLNIDRGKVNPNKKHSKTSPKETTWHTEPDNIHKEGKRWMRTVVEQTKSRAKNLKSKIDKYYPRKKK</sequence>
<proteinExistence type="predicted"/>
<reference evidence="3" key="1">
    <citation type="submission" date="2017-08" db="EMBL/GenBank/DDBJ databases">
        <title>A dynamic microbial community with high functional redundancy inhabits the cold, oxic subseafloor aquifer.</title>
        <authorList>
            <person name="Tully B.J."/>
            <person name="Wheat C.G."/>
            <person name="Glazer B.T."/>
            <person name="Huber J.A."/>
        </authorList>
    </citation>
    <scope>NUCLEOTIDE SEQUENCE [LARGE SCALE GENOMIC DNA]</scope>
</reference>
<dbReference type="Proteomes" id="UP000218775">
    <property type="component" value="Unassembled WGS sequence"/>
</dbReference>
<feature type="compositionally biased region" description="Basic and acidic residues" evidence="1">
    <location>
        <begin position="64"/>
        <end position="81"/>
    </location>
</feature>
<evidence type="ECO:0000256" key="1">
    <source>
        <dbReference type="SAM" id="MobiDB-lite"/>
    </source>
</evidence>
<dbReference type="AlphaFoldDB" id="A0A2A4X6W1"/>
<feature type="region of interest" description="Disordered" evidence="1">
    <location>
        <begin position="43"/>
        <end position="81"/>
    </location>
</feature>
<feature type="compositionally biased region" description="Basic and acidic residues" evidence="1">
    <location>
        <begin position="16"/>
        <end position="31"/>
    </location>
</feature>
<organism evidence="2 3">
    <name type="scientific">Aerophobetes bacterium</name>
    <dbReference type="NCBI Taxonomy" id="2030807"/>
    <lineage>
        <taxon>Bacteria</taxon>
        <taxon>Candidatus Aerophobota</taxon>
    </lineage>
</organism>
<feature type="compositionally biased region" description="Basic and acidic residues" evidence="1">
    <location>
        <begin position="101"/>
        <end position="112"/>
    </location>
</feature>
<evidence type="ECO:0000313" key="3">
    <source>
        <dbReference type="Proteomes" id="UP000218775"/>
    </source>
</evidence>
<name>A0A2A4X6W1_UNCAE</name>
<gene>
    <name evidence="2" type="ORF">COB21_01735</name>
</gene>
<feature type="region of interest" description="Disordered" evidence="1">
    <location>
        <begin position="93"/>
        <end position="112"/>
    </location>
</feature>
<evidence type="ECO:0000313" key="2">
    <source>
        <dbReference type="EMBL" id="PCI78041.1"/>
    </source>
</evidence>
<protein>
    <submittedName>
        <fullName evidence="2">Uncharacterized protein</fullName>
    </submittedName>
</protein>
<feature type="region of interest" description="Disordered" evidence="1">
    <location>
        <begin position="1"/>
        <end position="31"/>
    </location>
</feature>